<evidence type="ECO:0000256" key="6">
    <source>
        <dbReference type="ARBA" id="ARBA00023235"/>
    </source>
</evidence>
<dbReference type="Gene3D" id="3.30.70.1050">
    <property type="entry name" value="Trigger factor ribosome-binding domain"/>
    <property type="match status" value="1"/>
</dbReference>
<keyword evidence="6 8" id="KW-0413">Isomerase</keyword>
<dbReference type="InterPro" id="IPR001179">
    <property type="entry name" value="PPIase_FKBP_dom"/>
</dbReference>
<dbReference type="Gene3D" id="3.10.50.40">
    <property type="match status" value="1"/>
</dbReference>
<keyword evidence="5" id="KW-0143">Chaperone</keyword>
<dbReference type="Pfam" id="PF05698">
    <property type="entry name" value="Trigger_C"/>
    <property type="match status" value="1"/>
</dbReference>
<comment type="catalytic activity">
    <reaction evidence="1">
        <text>[protein]-peptidylproline (omega=180) = [protein]-peptidylproline (omega=0)</text>
        <dbReference type="Rhea" id="RHEA:16237"/>
        <dbReference type="Rhea" id="RHEA-COMP:10747"/>
        <dbReference type="Rhea" id="RHEA-COMP:10748"/>
        <dbReference type="ChEBI" id="CHEBI:83833"/>
        <dbReference type="ChEBI" id="CHEBI:83834"/>
        <dbReference type="EC" id="5.2.1.8"/>
    </reaction>
</comment>
<dbReference type="InterPro" id="IPR008881">
    <property type="entry name" value="Trigger_fac_ribosome-bd_bac"/>
</dbReference>
<reference evidence="8" key="1">
    <citation type="submission" date="2016-10" db="EMBL/GenBank/DDBJ databases">
        <title>Sequence of Gallionella enrichment culture.</title>
        <authorList>
            <person name="Poehlein A."/>
            <person name="Muehling M."/>
            <person name="Daniel R."/>
        </authorList>
    </citation>
    <scope>NUCLEOTIDE SEQUENCE</scope>
</reference>
<dbReference type="GO" id="GO:0015031">
    <property type="term" value="P:protein transport"/>
    <property type="evidence" value="ECO:0007669"/>
    <property type="project" value="InterPro"/>
</dbReference>
<dbReference type="Gene3D" id="1.10.3120.10">
    <property type="entry name" value="Trigger factor, C-terminal domain"/>
    <property type="match status" value="1"/>
</dbReference>
<dbReference type="PANTHER" id="PTHR30560:SF3">
    <property type="entry name" value="TRIGGER FACTOR-LIKE PROTEIN TIG, CHLOROPLASTIC"/>
    <property type="match status" value="1"/>
</dbReference>
<dbReference type="GO" id="GO:0051083">
    <property type="term" value="P:'de novo' cotranslational protein folding"/>
    <property type="evidence" value="ECO:0007669"/>
    <property type="project" value="TreeGrafter"/>
</dbReference>
<dbReference type="EMBL" id="MLJW01000109">
    <property type="protein sequence ID" value="OIQ99168.1"/>
    <property type="molecule type" value="Genomic_DNA"/>
</dbReference>
<comment type="similarity">
    <text evidence="2">Belongs to the FKBP-type PPIase family. Tig subfamily.</text>
</comment>
<dbReference type="Pfam" id="PF00254">
    <property type="entry name" value="FKBP_C"/>
    <property type="match status" value="1"/>
</dbReference>
<dbReference type="GO" id="GO:0043022">
    <property type="term" value="F:ribosome binding"/>
    <property type="evidence" value="ECO:0007669"/>
    <property type="project" value="TreeGrafter"/>
</dbReference>
<dbReference type="InterPro" id="IPR027304">
    <property type="entry name" value="Trigger_fact/SurA_dom_sf"/>
</dbReference>
<dbReference type="SUPFAM" id="SSF102735">
    <property type="entry name" value="Trigger factor ribosome-binding domain"/>
    <property type="match status" value="1"/>
</dbReference>
<organism evidence="8">
    <name type="scientific">mine drainage metagenome</name>
    <dbReference type="NCBI Taxonomy" id="410659"/>
    <lineage>
        <taxon>unclassified sequences</taxon>
        <taxon>metagenomes</taxon>
        <taxon>ecological metagenomes</taxon>
    </lineage>
</organism>
<dbReference type="GO" id="GO:0003755">
    <property type="term" value="F:peptidyl-prolyl cis-trans isomerase activity"/>
    <property type="evidence" value="ECO:0007669"/>
    <property type="project" value="UniProtKB-KW"/>
</dbReference>
<dbReference type="InterPro" id="IPR005215">
    <property type="entry name" value="Trig_fac"/>
</dbReference>
<protein>
    <recommendedName>
        <fullName evidence="3">peptidylprolyl isomerase</fullName>
        <ecNumber evidence="3">5.2.1.8</ecNumber>
    </recommendedName>
</protein>
<evidence type="ECO:0000256" key="1">
    <source>
        <dbReference type="ARBA" id="ARBA00000971"/>
    </source>
</evidence>
<evidence type="ECO:0000256" key="2">
    <source>
        <dbReference type="ARBA" id="ARBA00005464"/>
    </source>
</evidence>
<dbReference type="PROSITE" id="PS50059">
    <property type="entry name" value="FKBP_PPIASE"/>
    <property type="match status" value="1"/>
</dbReference>
<dbReference type="InterPro" id="IPR036611">
    <property type="entry name" value="Trigger_fac_ribosome-bd_sf"/>
</dbReference>
<dbReference type="Pfam" id="PF05697">
    <property type="entry name" value="Trigger_N"/>
    <property type="match status" value="1"/>
</dbReference>
<proteinExistence type="inferred from homology"/>
<gene>
    <name evidence="8" type="primary">tig_6</name>
    <name evidence="8" type="ORF">GALL_187490</name>
</gene>
<dbReference type="InterPro" id="IPR046357">
    <property type="entry name" value="PPIase_dom_sf"/>
</dbReference>
<accession>A0A1J5RSA0</accession>
<evidence type="ECO:0000256" key="3">
    <source>
        <dbReference type="ARBA" id="ARBA00013194"/>
    </source>
</evidence>
<feature type="domain" description="PPIase FKBP-type" evidence="7">
    <location>
        <begin position="172"/>
        <end position="252"/>
    </location>
</feature>
<name>A0A1J5RSA0_9ZZZZ</name>
<dbReference type="PANTHER" id="PTHR30560">
    <property type="entry name" value="TRIGGER FACTOR CHAPERONE AND PEPTIDYL-PROLYL CIS/TRANS ISOMERASE"/>
    <property type="match status" value="1"/>
</dbReference>
<dbReference type="SUPFAM" id="SSF54534">
    <property type="entry name" value="FKBP-like"/>
    <property type="match status" value="1"/>
</dbReference>
<dbReference type="GO" id="GO:0044183">
    <property type="term" value="F:protein folding chaperone"/>
    <property type="evidence" value="ECO:0007669"/>
    <property type="project" value="TreeGrafter"/>
</dbReference>
<evidence type="ECO:0000313" key="8">
    <source>
        <dbReference type="EMBL" id="OIQ99168.1"/>
    </source>
</evidence>
<dbReference type="GO" id="GO:0043335">
    <property type="term" value="P:protein unfolding"/>
    <property type="evidence" value="ECO:0007669"/>
    <property type="project" value="TreeGrafter"/>
</dbReference>
<evidence type="ECO:0000256" key="4">
    <source>
        <dbReference type="ARBA" id="ARBA00023110"/>
    </source>
</evidence>
<dbReference type="AlphaFoldDB" id="A0A1J5RSA0"/>
<dbReference type="InterPro" id="IPR008880">
    <property type="entry name" value="Trigger_fac_C"/>
</dbReference>
<dbReference type="SUPFAM" id="SSF109998">
    <property type="entry name" value="Triger factor/SurA peptide-binding domain-like"/>
    <property type="match status" value="1"/>
</dbReference>
<keyword evidence="4" id="KW-0697">Rotamase</keyword>
<evidence type="ECO:0000259" key="7">
    <source>
        <dbReference type="PROSITE" id="PS50059"/>
    </source>
</evidence>
<dbReference type="FunFam" id="3.10.50.40:FF:000001">
    <property type="entry name" value="Trigger factor"/>
    <property type="match status" value="1"/>
</dbReference>
<dbReference type="InterPro" id="IPR037041">
    <property type="entry name" value="Trigger_fac_C_sf"/>
</dbReference>
<sequence length="445" mass="48917">MQTSQENAVNAGVNAVNAVNALERRIDLSLPLAAIDQDVEQRLKKLSRTVKMAGFRPGKVPFRMVAQQYGHEARSEAIGAAIEKMFGEKVREQKLRVVGYPRFEQKSAADASLLEFSAVFEIYPEVVLGDISGSEIERPALAVTDAEVDKTIEVLRQQRVSYSAAGRPAASGDRVVIDFVGRKNGEAFAGGEGKDFAIVLGGGKMLADFEAALTGMVSGEEKSFDMSFPADYQAQELAGQAVRFEVKMKTVEAPQLPALDAEFAKSLGVEDGDLNRMRDEVRANLEREVKKRLKERIKNQVMEALLAVNPVTVPRAMIEAESRQMAEAALRDLEARGMSAKNVPVEPSWFTAQATRRTTLGIILAELVKDKGLAAKPEQTRAVIDDFAETYEDPAEVVRWYYSQPERLAEAEGLVMENNVVDWVLANAKVKETTVSFDELMGNAK</sequence>
<comment type="caution">
    <text evidence="8">The sequence shown here is derived from an EMBL/GenBank/DDBJ whole genome shotgun (WGS) entry which is preliminary data.</text>
</comment>
<dbReference type="PIRSF" id="PIRSF003095">
    <property type="entry name" value="Trigger_factor"/>
    <property type="match status" value="1"/>
</dbReference>
<evidence type="ECO:0000256" key="5">
    <source>
        <dbReference type="ARBA" id="ARBA00023186"/>
    </source>
</evidence>
<dbReference type="NCBIfam" id="TIGR00115">
    <property type="entry name" value="tig"/>
    <property type="match status" value="1"/>
</dbReference>
<dbReference type="HAMAP" id="MF_00303">
    <property type="entry name" value="Trigger_factor_Tig"/>
    <property type="match status" value="1"/>
</dbReference>
<dbReference type="EC" id="5.2.1.8" evidence="3"/>